<dbReference type="InterPro" id="IPR000477">
    <property type="entry name" value="RT_dom"/>
</dbReference>
<reference evidence="2" key="1">
    <citation type="submission" date="2022-12" db="EMBL/GenBank/DDBJ databases">
        <title>Isolation and characterisation of novel Methanocorpusculum spp. from native Australian herbivores indicates the genus is ancestrally host-associated.</title>
        <authorList>
            <person name="Volmer J.G."/>
            <person name="Soo R.M."/>
            <person name="Evans P.N."/>
            <person name="Hoedt E.C."/>
            <person name="Astorga Alsina A.L."/>
            <person name="Woodcroft B.J."/>
            <person name="Tyson G.W."/>
            <person name="Hugenholtz P."/>
            <person name="Morrison M."/>
        </authorList>
    </citation>
    <scope>NUCLEOTIDE SEQUENCE</scope>
    <source>
        <strain evidence="2">CW153</strain>
    </source>
</reference>
<dbReference type="CDD" id="cd01651">
    <property type="entry name" value="RT_G2_intron"/>
    <property type="match status" value="1"/>
</dbReference>
<dbReference type="InterPro" id="IPR043502">
    <property type="entry name" value="DNA/RNA_pol_sf"/>
</dbReference>
<dbReference type="SUPFAM" id="SSF56672">
    <property type="entry name" value="DNA/RNA polymerases"/>
    <property type="match status" value="1"/>
</dbReference>
<comment type="caution">
    <text evidence="2">The sequence shown here is derived from an EMBL/GenBank/DDBJ whole genome shotgun (WGS) entry which is preliminary data.</text>
</comment>
<keyword evidence="2" id="KW-0548">Nucleotidyltransferase</keyword>
<dbReference type="PANTHER" id="PTHR34047:SF8">
    <property type="entry name" value="PROTEIN YKFC"/>
    <property type="match status" value="1"/>
</dbReference>
<proteinExistence type="predicted"/>
<keyword evidence="2" id="KW-0808">Transferase</keyword>
<dbReference type="PANTHER" id="PTHR34047">
    <property type="entry name" value="NUCLEAR INTRON MATURASE 1, MITOCHONDRIAL-RELATED"/>
    <property type="match status" value="1"/>
</dbReference>
<sequence>MKRVNHIFPLFVDFENLKRAHLESSKGKHHYRAVAKFEENKDANLAELQTELLFGTYTTGKYRTKTIEERGKQRLIYILPYRDRVVQRALGFVVEPVVMRHLTADTHATIKDRGIHSALRQVCRYLNSDPAGTAYCLKIDVHHYFPSIDHDIIKGQFRRLIKDKRILRIIDNIIDSVPPDEGLPIGNYFSQLAANLYLSDFDHFVKEYLKVRYYIRYMDDMVFFASSAAELRRVFRQADWYLTSRLHLSIKDNWQIFPLKARPLDFVGYRTTPGNVILRKSTFKRLRRRCLDVRKHCKYGEDLTYNQYCSVNSFKGWSMWGNDSTIRRKYYQPIQPVLSEFHKIQAERRVKG</sequence>
<accession>A0ABT4IME9</accession>
<evidence type="ECO:0000313" key="3">
    <source>
        <dbReference type="Proteomes" id="UP001141336"/>
    </source>
</evidence>
<keyword evidence="2" id="KW-0695">RNA-directed DNA polymerase</keyword>
<dbReference type="InterPro" id="IPR051083">
    <property type="entry name" value="GrpII_Intron_Splice-Mob/Def"/>
</dbReference>
<name>A0ABT4IME9_9EURY</name>
<evidence type="ECO:0000259" key="1">
    <source>
        <dbReference type="PROSITE" id="PS50878"/>
    </source>
</evidence>
<evidence type="ECO:0000313" key="2">
    <source>
        <dbReference type="EMBL" id="MCZ0862248.1"/>
    </source>
</evidence>
<organism evidence="2 3">
    <name type="scientific">Methanocorpusculum vombati</name>
    <dbReference type="NCBI Taxonomy" id="3002864"/>
    <lineage>
        <taxon>Archaea</taxon>
        <taxon>Methanobacteriati</taxon>
        <taxon>Methanobacteriota</taxon>
        <taxon>Stenosarchaea group</taxon>
        <taxon>Methanomicrobia</taxon>
        <taxon>Methanomicrobiales</taxon>
        <taxon>Methanocorpusculaceae</taxon>
        <taxon>Methanocorpusculum</taxon>
    </lineage>
</organism>
<keyword evidence="3" id="KW-1185">Reference proteome</keyword>
<dbReference type="Proteomes" id="UP001141336">
    <property type="component" value="Unassembled WGS sequence"/>
</dbReference>
<dbReference type="Pfam" id="PF00078">
    <property type="entry name" value="RVT_1"/>
    <property type="match status" value="1"/>
</dbReference>
<dbReference type="RefSeq" id="WP_268922477.1">
    <property type="nucleotide sequence ID" value="NZ_JAPTGC010000003.1"/>
</dbReference>
<feature type="domain" description="Reverse transcriptase" evidence="1">
    <location>
        <begin position="1"/>
        <end position="271"/>
    </location>
</feature>
<protein>
    <submittedName>
        <fullName evidence="2">Reverse transcriptase/maturase family protein</fullName>
    </submittedName>
</protein>
<dbReference type="EMBL" id="JAPTGC010000003">
    <property type="protein sequence ID" value="MCZ0862248.1"/>
    <property type="molecule type" value="Genomic_DNA"/>
</dbReference>
<gene>
    <name evidence="2" type="ORF">O0S09_03135</name>
</gene>
<dbReference type="PROSITE" id="PS50878">
    <property type="entry name" value="RT_POL"/>
    <property type="match status" value="1"/>
</dbReference>
<dbReference type="GO" id="GO:0003964">
    <property type="term" value="F:RNA-directed DNA polymerase activity"/>
    <property type="evidence" value="ECO:0007669"/>
    <property type="project" value="UniProtKB-KW"/>
</dbReference>